<comment type="caution">
    <text evidence="2">The sequence shown here is derived from an EMBL/GenBank/DDBJ whole genome shotgun (WGS) entry which is preliminary data.</text>
</comment>
<accession>A0ABS5KTK6</accession>
<evidence type="ECO:0000313" key="2">
    <source>
        <dbReference type="EMBL" id="MBS2549382.1"/>
    </source>
</evidence>
<dbReference type="Gene3D" id="1.20.200.10">
    <property type="entry name" value="Fumarase/aspartase (Central domain)"/>
    <property type="match status" value="1"/>
</dbReference>
<keyword evidence="1 2" id="KW-0456">Lyase</keyword>
<dbReference type="InterPro" id="IPR001106">
    <property type="entry name" value="Aromatic_Lyase"/>
</dbReference>
<dbReference type="SUPFAM" id="SSF48557">
    <property type="entry name" value="L-aspartase-like"/>
    <property type="match status" value="1"/>
</dbReference>
<protein>
    <submittedName>
        <fullName evidence="2">Aromatic amino acid lyase</fullName>
    </submittedName>
</protein>
<organism evidence="2 3">
    <name type="scientific">Catenulispora pinistramenti</name>
    <dbReference type="NCBI Taxonomy" id="2705254"/>
    <lineage>
        <taxon>Bacteria</taxon>
        <taxon>Bacillati</taxon>
        <taxon>Actinomycetota</taxon>
        <taxon>Actinomycetes</taxon>
        <taxon>Catenulisporales</taxon>
        <taxon>Catenulisporaceae</taxon>
        <taxon>Catenulispora</taxon>
    </lineage>
</organism>
<proteinExistence type="predicted"/>
<dbReference type="Proteomes" id="UP000730482">
    <property type="component" value="Unassembled WGS sequence"/>
</dbReference>
<dbReference type="GO" id="GO:0016829">
    <property type="term" value="F:lyase activity"/>
    <property type="evidence" value="ECO:0007669"/>
    <property type="project" value="UniProtKB-KW"/>
</dbReference>
<dbReference type="InterPro" id="IPR024083">
    <property type="entry name" value="Fumarase/histidase_N"/>
</dbReference>
<dbReference type="Pfam" id="PF00221">
    <property type="entry name" value="Lyase_aromatic"/>
    <property type="match status" value="1"/>
</dbReference>
<reference evidence="2 3" key="1">
    <citation type="submission" date="2020-02" db="EMBL/GenBank/DDBJ databases">
        <title>Acidophilic actinobacteria isolated from forest soil.</title>
        <authorList>
            <person name="Golinska P."/>
        </authorList>
    </citation>
    <scope>NUCLEOTIDE SEQUENCE [LARGE SCALE GENOMIC DNA]</scope>
    <source>
        <strain evidence="2 3">NL8</strain>
    </source>
</reference>
<evidence type="ECO:0000256" key="1">
    <source>
        <dbReference type="ARBA" id="ARBA00023239"/>
    </source>
</evidence>
<keyword evidence="3" id="KW-1185">Reference proteome</keyword>
<dbReference type="RefSeq" id="WP_212010943.1">
    <property type="nucleotide sequence ID" value="NZ_JAAFYZ010000071.1"/>
</dbReference>
<dbReference type="Gene3D" id="1.10.275.10">
    <property type="entry name" value="Fumarase/aspartase (N-terminal domain)"/>
    <property type="match status" value="1"/>
</dbReference>
<sequence length="522" mass="53760">MSARRPAPRRIAIETAADLGASAILRIARAGDVPELSAALTDRVAARRARVLHALESGTPVYGVNTGMGALSERRLDQSEQARHQEALMLARSAGGPPWLTRGETRAVLAVRLRTFLNNDSGVSAGLCEQLAAMLEHDVLPAVPRSGLGNSGEIIALAHLAAPISGRGLVLSGDGSAAGSGAREPAVDAVPAEAVPAEAALDAAGLAPLRLGAKEGVALIQGVPVTTALAILHAEDARTLLRQCVSLVAAEFALTGAARDAIDPVLARGDEVLRQVTAELSRLAGTPEAAARALQPPVSFRVSGQVLAHLERAVTMLDAAVQRALEGITDSPAYAEADDGGGGRFLGTAGFHGYDLAAHLHILTVAVIGAAELGATRLHRLLDPKTSGLNPQLSPDPGPHTGLSPVHKRAVGVVHALRRLAAPSTVGTIETSAGQEDVQTFSVEAAEDCRRALDGLREVLACELLAVHQAHALGARSPRGADWLSGALAETAAVLPSGTGDRFFGQDVTVLLELLARGWPTA</sequence>
<name>A0ABS5KTK6_9ACTN</name>
<gene>
    <name evidence="2" type="ORF">KGQ19_21190</name>
</gene>
<dbReference type="InterPro" id="IPR008948">
    <property type="entry name" value="L-Aspartase-like"/>
</dbReference>
<dbReference type="PANTHER" id="PTHR10362">
    <property type="entry name" value="HISTIDINE AMMONIA-LYASE"/>
    <property type="match status" value="1"/>
</dbReference>
<evidence type="ECO:0000313" key="3">
    <source>
        <dbReference type="Proteomes" id="UP000730482"/>
    </source>
</evidence>
<dbReference type="EMBL" id="JAAFYZ010000071">
    <property type="protein sequence ID" value="MBS2549382.1"/>
    <property type="molecule type" value="Genomic_DNA"/>
</dbReference>